<protein>
    <submittedName>
        <fullName evidence="2">Uncharacterized conserved protein YjiS, DUF1127 family</fullName>
    </submittedName>
</protein>
<feature type="domain" description="YjiS-like" evidence="1">
    <location>
        <begin position="29"/>
        <end position="50"/>
    </location>
</feature>
<gene>
    <name evidence="2" type="ORF">SAMN05421762_0650</name>
</gene>
<dbReference type="Pfam" id="PF06568">
    <property type="entry name" value="YjiS-like"/>
    <property type="match status" value="1"/>
</dbReference>
<keyword evidence="3" id="KW-1185">Reference proteome</keyword>
<dbReference type="InterPro" id="IPR009506">
    <property type="entry name" value="YjiS-like"/>
</dbReference>
<dbReference type="STRING" id="517719.SAMN05421762_0650"/>
<sequence>MASLSRSASLGLSRSFSLIGTTLSLLALSRSRQALADLDARALEDIGIDATQAKREATRPVWDVPCNWLK</sequence>
<evidence type="ECO:0000313" key="2">
    <source>
        <dbReference type="EMBL" id="SFC35233.1"/>
    </source>
</evidence>
<accession>A0A1I1INA0</accession>
<name>A0A1I1INA0_9RHOB</name>
<dbReference type="EMBL" id="FOLX01000001">
    <property type="protein sequence ID" value="SFC35233.1"/>
    <property type="molecule type" value="Genomic_DNA"/>
</dbReference>
<reference evidence="2 3" key="1">
    <citation type="submission" date="2016-10" db="EMBL/GenBank/DDBJ databases">
        <authorList>
            <person name="de Groot N.N."/>
        </authorList>
    </citation>
    <scope>NUCLEOTIDE SEQUENCE [LARGE SCALE GENOMIC DNA]</scope>
    <source>
        <strain evidence="2 3">DSM 29619</strain>
    </source>
</reference>
<dbReference type="AlphaFoldDB" id="A0A1I1INA0"/>
<evidence type="ECO:0000259" key="1">
    <source>
        <dbReference type="Pfam" id="PF06568"/>
    </source>
</evidence>
<proteinExistence type="predicted"/>
<dbReference type="Proteomes" id="UP000231644">
    <property type="component" value="Unassembled WGS sequence"/>
</dbReference>
<organism evidence="2 3">
    <name type="scientific">Pseudooceanicola nitratireducens</name>
    <dbReference type="NCBI Taxonomy" id="517719"/>
    <lineage>
        <taxon>Bacteria</taxon>
        <taxon>Pseudomonadati</taxon>
        <taxon>Pseudomonadota</taxon>
        <taxon>Alphaproteobacteria</taxon>
        <taxon>Rhodobacterales</taxon>
        <taxon>Paracoccaceae</taxon>
        <taxon>Pseudooceanicola</taxon>
    </lineage>
</organism>
<dbReference type="RefSeq" id="WP_093450327.1">
    <property type="nucleotide sequence ID" value="NZ_BAABWI010000001.1"/>
</dbReference>
<evidence type="ECO:0000313" key="3">
    <source>
        <dbReference type="Proteomes" id="UP000231644"/>
    </source>
</evidence>